<feature type="compositionally biased region" description="Low complexity" evidence="1">
    <location>
        <begin position="29"/>
        <end position="40"/>
    </location>
</feature>
<dbReference type="GO" id="GO:0046625">
    <property type="term" value="F:sphingolipid binding"/>
    <property type="evidence" value="ECO:0007669"/>
    <property type="project" value="Ensembl"/>
</dbReference>
<keyword evidence="4" id="KW-1185">Reference proteome</keyword>
<dbReference type="InterPro" id="IPR045363">
    <property type="entry name" value="CERK_C"/>
</dbReference>
<dbReference type="GO" id="GO:0001750">
    <property type="term" value="C:photoreceptor outer segment"/>
    <property type="evidence" value="ECO:0007669"/>
    <property type="project" value="Ensembl"/>
</dbReference>
<dbReference type="Pfam" id="PF00781">
    <property type="entry name" value="DAGK_cat"/>
    <property type="match status" value="1"/>
</dbReference>
<dbReference type="GO" id="GO:0001917">
    <property type="term" value="C:photoreceptor inner segment"/>
    <property type="evidence" value="ECO:0007669"/>
    <property type="project" value="Ensembl"/>
</dbReference>
<dbReference type="InterPro" id="IPR001206">
    <property type="entry name" value="Diacylglycerol_kinase_cat_dom"/>
</dbReference>
<dbReference type="Gene3D" id="2.60.200.40">
    <property type="match status" value="1"/>
</dbReference>
<feature type="domain" description="DAGKc" evidence="2">
    <location>
        <begin position="192"/>
        <end position="341"/>
    </location>
</feature>
<dbReference type="OMA" id="CYLWYRS"/>
<dbReference type="InterPro" id="IPR016064">
    <property type="entry name" value="NAD/diacylglycerol_kinase_sf"/>
</dbReference>
<accession>A0A8D0DYP7</accession>
<dbReference type="GO" id="GO:0005654">
    <property type="term" value="C:nucleoplasm"/>
    <property type="evidence" value="ECO:0007669"/>
    <property type="project" value="Ensembl"/>
</dbReference>
<dbReference type="Pfam" id="PF19280">
    <property type="entry name" value="CERK_C"/>
    <property type="match status" value="1"/>
</dbReference>
<feature type="region of interest" description="Disordered" evidence="1">
    <location>
        <begin position="29"/>
        <end position="71"/>
    </location>
</feature>
<dbReference type="AlphaFoldDB" id="A0A8D0DYP7"/>
<feature type="compositionally biased region" description="Low complexity" evidence="1">
    <location>
        <begin position="58"/>
        <end position="67"/>
    </location>
</feature>
<dbReference type="GO" id="GO:0016020">
    <property type="term" value="C:membrane"/>
    <property type="evidence" value="ECO:0007669"/>
    <property type="project" value="GOC"/>
</dbReference>
<sequence length="571" mass="63613">MHCGKKIAWATDGPRGFGKVKVGTGRKASVAAASSSSASSLLEEGARATDDPRGKTGPEGPEATETAAGEEDGQPLLRGIFEIGKKSCDVVLSAQRLRWSPIQPERPVGGSGSSLEHKEEYIDMKDVFSIKLKRRRFIGQQKGGLLLGIAVFVCRKKENKLKDSVINLNNLSEDHCYLWLKSLKEILNGFPNRPKSLKVFVNPSGCRKEATRIYHEQVAPLFKLADIRTDVTVTKYEGHALTLLKECELQSFNGVVCIGGDGTASEIVHGLLLRAQMDAGRDGDDIFEPVKAKIPLGIISAGSTNMLTHTLNGTDHVVTATLHIILGHMQPVDVCSFSSPTQLLRFGFCSVFGFGSRSLALAEKYHWMPSDRRKEFAVIKTLANLKPEDCELSFLPLKQHLQQGTQEYNRKKRERFQSDSKDQWQRIQGHFLNVSVMVIPCVCSMAPRGLAPNTRVNDGSLTLIIVRNTSRVEFIRHLKRNASRKSQFNFPFVETYLVKEVRVRPRTKKEHDIGDDLNSIDSEEKIYPWNIDGDLMEWASDVHIRVHPQLLNIYGGSVDAVDNIKEPCRSL</sequence>
<dbReference type="PANTHER" id="PTHR12358">
    <property type="entry name" value="SPHINGOSINE KINASE"/>
    <property type="match status" value="1"/>
</dbReference>
<dbReference type="GO" id="GO:0048471">
    <property type="term" value="C:perinuclear region of cytoplasm"/>
    <property type="evidence" value="ECO:0007669"/>
    <property type="project" value="Ensembl"/>
</dbReference>
<dbReference type="Gene3D" id="3.40.50.10330">
    <property type="entry name" value="Probable inorganic polyphosphate/atp-NAD kinase, domain 1"/>
    <property type="match status" value="1"/>
</dbReference>
<dbReference type="InterPro" id="IPR050187">
    <property type="entry name" value="Lipid_Phosphate_FormReg"/>
</dbReference>
<protein>
    <submittedName>
        <fullName evidence="3">Ceramide kinase like</fullName>
    </submittedName>
</protein>
<dbReference type="PANTHER" id="PTHR12358:SF26">
    <property type="entry name" value="CERAMIDE KINASE-LIKE PROTEIN"/>
    <property type="match status" value="1"/>
</dbReference>
<dbReference type="InterPro" id="IPR017438">
    <property type="entry name" value="ATP-NAD_kinase_N"/>
</dbReference>
<evidence type="ECO:0000259" key="2">
    <source>
        <dbReference type="PROSITE" id="PS50146"/>
    </source>
</evidence>
<dbReference type="GO" id="GO:0001727">
    <property type="term" value="F:lipid kinase activity"/>
    <property type="evidence" value="ECO:0007669"/>
    <property type="project" value="TreeGrafter"/>
</dbReference>
<reference evidence="3" key="1">
    <citation type="submission" date="2025-08" db="UniProtKB">
        <authorList>
            <consortium name="Ensembl"/>
        </authorList>
    </citation>
    <scope>IDENTIFICATION</scope>
</reference>
<reference evidence="3" key="2">
    <citation type="submission" date="2025-09" db="UniProtKB">
        <authorList>
            <consortium name="Ensembl"/>
        </authorList>
    </citation>
    <scope>IDENTIFICATION</scope>
</reference>
<dbReference type="InterPro" id="IPR057465">
    <property type="entry name" value="CERK_PH"/>
</dbReference>
<feature type="compositionally biased region" description="Basic and acidic residues" evidence="1">
    <location>
        <begin position="44"/>
        <end position="56"/>
    </location>
</feature>
<organism evidence="3 4">
    <name type="scientific">Salvator merianae</name>
    <name type="common">Argentine black and white tegu</name>
    <name type="synonym">Tupinambis merianae</name>
    <dbReference type="NCBI Taxonomy" id="96440"/>
    <lineage>
        <taxon>Eukaryota</taxon>
        <taxon>Metazoa</taxon>
        <taxon>Chordata</taxon>
        <taxon>Craniata</taxon>
        <taxon>Vertebrata</taxon>
        <taxon>Euteleostomi</taxon>
        <taxon>Lepidosauria</taxon>
        <taxon>Squamata</taxon>
        <taxon>Bifurcata</taxon>
        <taxon>Unidentata</taxon>
        <taxon>Episquamata</taxon>
        <taxon>Laterata</taxon>
        <taxon>Teiioidea</taxon>
        <taxon>Teiidae</taxon>
        <taxon>Salvator</taxon>
    </lineage>
</organism>
<dbReference type="GO" id="GO:0005829">
    <property type="term" value="C:cytosol"/>
    <property type="evidence" value="ECO:0007669"/>
    <property type="project" value="Ensembl"/>
</dbReference>
<dbReference type="SUPFAM" id="SSF111331">
    <property type="entry name" value="NAD kinase/diacylglycerol kinase-like"/>
    <property type="match status" value="1"/>
</dbReference>
<dbReference type="Ensembl" id="ENSSMRT00000028103.1">
    <property type="protein sequence ID" value="ENSSMRP00000023978.1"/>
    <property type="gene ID" value="ENSSMRG00000018614.1"/>
</dbReference>
<dbReference type="PROSITE" id="PS50146">
    <property type="entry name" value="DAGK"/>
    <property type="match status" value="1"/>
</dbReference>
<evidence type="ECO:0000313" key="3">
    <source>
        <dbReference type="Ensembl" id="ENSSMRP00000023978.1"/>
    </source>
</evidence>
<dbReference type="Pfam" id="PF25382">
    <property type="entry name" value="PH_CERK"/>
    <property type="match status" value="1"/>
</dbReference>
<evidence type="ECO:0000313" key="4">
    <source>
        <dbReference type="Proteomes" id="UP000694421"/>
    </source>
</evidence>
<proteinExistence type="predicted"/>
<dbReference type="GO" id="GO:0030148">
    <property type="term" value="P:sphingolipid biosynthetic process"/>
    <property type="evidence" value="ECO:0007669"/>
    <property type="project" value="Ensembl"/>
</dbReference>
<dbReference type="Proteomes" id="UP000694421">
    <property type="component" value="Unplaced"/>
</dbReference>
<name>A0A8D0DYP7_SALMN</name>
<evidence type="ECO:0000256" key="1">
    <source>
        <dbReference type="SAM" id="MobiDB-lite"/>
    </source>
</evidence>
<dbReference type="GeneTree" id="ENSGT00940000157578"/>